<name>A0A0A8XUE5_ARUDO</name>
<dbReference type="Pfam" id="PF24626">
    <property type="entry name" value="SH3_Tf2-1"/>
    <property type="match status" value="1"/>
</dbReference>
<proteinExistence type="predicted"/>
<reference evidence="2" key="1">
    <citation type="submission" date="2014-09" db="EMBL/GenBank/DDBJ databases">
        <authorList>
            <person name="Magalhaes I.L.F."/>
            <person name="Oliveira U."/>
            <person name="Santos F.R."/>
            <person name="Vidigal T.H.D.A."/>
            <person name="Brescovit A.D."/>
            <person name="Santos A.J."/>
        </authorList>
    </citation>
    <scope>NUCLEOTIDE SEQUENCE</scope>
    <source>
        <tissue evidence="2">Shoot tissue taken approximately 20 cm above the soil surface</tissue>
    </source>
</reference>
<protein>
    <recommendedName>
        <fullName evidence="1">Tf2-1-like SH3-like domain-containing protein</fullName>
    </recommendedName>
</protein>
<evidence type="ECO:0000259" key="1">
    <source>
        <dbReference type="Pfam" id="PF24626"/>
    </source>
</evidence>
<feature type="domain" description="Tf2-1-like SH3-like" evidence="1">
    <location>
        <begin position="8"/>
        <end position="37"/>
    </location>
</feature>
<organism evidence="2">
    <name type="scientific">Arundo donax</name>
    <name type="common">Giant reed</name>
    <name type="synonym">Donax arundinaceus</name>
    <dbReference type="NCBI Taxonomy" id="35708"/>
    <lineage>
        <taxon>Eukaryota</taxon>
        <taxon>Viridiplantae</taxon>
        <taxon>Streptophyta</taxon>
        <taxon>Embryophyta</taxon>
        <taxon>Tracheophyta</taxon>
        <taxon>Spermatophyta</taxon>
        <taxon>Magnoliopsida</taxon>
        <taxon>Liliopsida</taxon>
        <taxon>Poales</taxon>
        <taxon>Poaceae</taxon>
        <taxon>PACMAD clade</taxon>
        <taxon>Arundinoideae</taxon>
        <taxon>Arundineae</taxon>
        <taxon>Arundo</taxon>
    </lineage>
</organism>
<evidence type="ECO:0000313" key="2">
    <source>
        <dbReference type="EMBL" id="JAD16290.1"/>
    </source>
</evidence>
<dbReference type="InterPro" id="IPR056924">
    <property type="entry name" value="SH3_Tf2-1"/>
</dbReference>
<reference evidence="2" key="2">
    <citation type="journal article" date="2015" name="Data Brief">
        <title>Shoot transcriptome of the giant reed, Arundo donax.</title>
        <authorList>
            <person name="Barrero R.A."/>
            <person name="Guerrero F.D."/>
            <person name="Moolhuijzen P."/>
            <person name="Goolsby J.A."/>
            <person name="Tidwell J."/>
            <person name="Bellgard S.E."/>
            <person name="Bellgard M.I."/>
        </authorList>
    </citation>
    <scope>NUCLEOTIDE SEQUENCE</scope>
    <source>
        <tissue evidence="2">Shoot tissue taken approximately 20 cm above the soil surface</tissue>
    </source>
</reference>
<accession>A0A0A8XUE5</accession>
<dbReference type="AlphaFoldDB" id="A0A0A8XUE5"/>
<sequence>MDLSGYFRKVGRVAYKLQLPDNAQIHPVFHVSQLKKHLGAQAVPQVNLPLVTTEGYIKIEPISVLQTRVYLEVRN</sequence>
<dbReference type="EMBL" id="GBRH01281605">
    <property type="protein sequence ID" value="JAD16290.1"/>
    <property type="molecule type" value="Transcribed_RNA"/>
</dbReference>